<dbReference type="STRING" id="1381753.V2XFX0"/>
<dbReference type="AlphaFoldDB" id="V2XFX0"/>
<dbReference type="HOGENOM" id="CLU_109884_0_0_1"/>
<evidence type="ECO:0000313" key="2">
    <source>
        <dbReference type="EMBL" id="ESK98098.1"/>
    </source>
</evidence>
<sequence length="225" mass="24678">MATRRRIGVSAATTEAARRQLMQPVACWEKQWVTPDSAPARSSFKVYKWVKTEKVQEFNDDEGGVDEPLAPLPDEPEVVDVEDEEQEEKDNTAEQAEEVATQQTQPTEPPSRAEPEQDDVDVSKPPSPKPQLTMSSSVDDNMNNDNDTLVDSSLKPPVDDMEGDLDPKMTGEEGMELNIAGLGPDGLPLEGQHDLSQMDAADTLLGGPMMDTTMDPFTSDQSMTQ</sequence>
<dbReference type="KEGG" id="mrr:Moror_424"/>
<name>V2XFX0_MONRO</name>
<dbReference type="OrthoDB" id="2595509at2759"/>
<proteinExistence type="predicted"/>
<evidence type="ECO:0000256" key="1">
    <source>
        <dbReference type="SAM" id="MobiDB-lite"/>
    </source>
</evidence>
<accession>V2XFX0</accession>
<organism evidence="2 3">
    <name type="scientific">Moniliophthora roreri (strain MCA 2997)</name>
    <name type="common">Cocoa frosty pod rot fungus</name>
    <name type="synonym">Crinipellis roreri</name>
    <dbReference type="NCBI Taxonomy" id="1381753"/>
    <lineage>
        <taxon>Eukaryota</taxon>
        <taxon>Fungi</taxon>
        <taxon>Dikarya</taxon>
        <taxon>Basidiomycota</taxon>
        <taxon>Agaricomycotina</taxon>
        <taxon>Agaricomycetes</taxon>
        <taxon>Agaricomycetidae</taxon>
        <taxon>Agaricales</taxon>
        <taxon>Marasmiineae</taxon>
        <taxon>Marasmiaceae</taxon>
        <taxon>Moniliophthora</taxon>
    </lineage>
</organism>
<protein>
    <submittedName>
        <fullName evidence="2">Uncharacterized protein</fullName>
    </submittedName>
</protein>
<feature type="region of interest" description="Disordered" evidence="1">
    <location>
        <begin position="203"/>
        <end position="225"/>
    </location>
</feature>
<feature type="compositionally biased region" description="Acidic residues" evidence="1">
    <location>
        <begin position="74"/>
        <end position="88"/>
    </location>
</feature>
<feature type="region of interest" description="Disordered" evidence="1">
    <location>
        <begin position="55"/>
        <end position="171"/>
    </location>
</feature>
<dbReference type="Proteomes" id="UP000017559">
    <property type="component" value="Unassembled WGS sequence"/>
</dbReference>
<evidence type="ECO:0000313" key="3">
    <source>
        <dbReference type="Proteomes" id="UP000017559"/>
    </source>
</evidence>
<reference evidence="2 3" key="1">
    <citation type="journal article" date="2014" name="BMC Genomics">
        <title>Genome and secretome analysis of the hemibiotrophic fungal pathogen, Moniliophthora roreri, which causes frosty pod rot disease of cacao: mechanisms of the biotrophic and necrotrophic phases.</title>
        <authorList>
            <person name="Meinhardt L.W."/>
            <person name="Costa G.G.L."/>
            <person name="Thomazella D.P.T."/>
            <person name="Teixeira P.J.P.L."/>
            <person name="Carazzolle M.F."/>
            <person name="Schuster S.C."/>
            <person name="Carlson J.E."/>
            <person name="Guiltinan M.J."/>
            <person name="Mieczkowski P."/>
            <person name="Farmer A."/>
            <person name="Ramaraj T."/>
            <person name="Crozier J."/>
            <person name="Davis R.E."/>
            <person name="Shao J."/>
            <person name="Melnick R.L."/>
            <person name="Pereira G.A.G."/>
            <person name="Bailey B.A."/>
        </authorList>
    </citation>
    <scope>NUCLEOTIDE SEQUENCE [LARGE SCALE GENOMIC DNA]</scope>
    <source>
        <strain evidence="2 3">MCA 2997</strain>
    </source>
</reference>
<comment type="caution">
    <text evidence="2">The sequence shown here is derived from an EMBL/GenBank/DDBJ whole genome shotgun (WGS) entry which is preliminary data.</text>
</comment>
<keyword evidence="3" id="KW-1185">Reference proteome</keyword>
<gene>
    <name evidence="2" type="ORF">Moror_424</name>
</gene>
<feature type="compositionally biased region" description="Polar residues" evidence="1">
    <location>
        <begin position="215"/>
        <end position="225"/>
    </location>
</feature>
<dbReference type="EMBL" id="AWSO01000011">
    <property type="protein sequence ID" value="ESK98098.1"/>
    <property type="molecule type" value="Genomic_DNA"/>
</dbReference>